<gene>
    <name evidence="2" type="ORF">CTAM01_06122</name>
</gene>
<dbReference type="RefSeq" id="XP_060383342.1">
    <property type="nucleotide sequence ID" value="XM_060522152.1"/>
</dbReference>
<evidence type="ECO:0000256" key="1">
    <source>
        <dbReference type="SAM" id="MobiDB-lite"/>
    </source>
</evidence>
<accession>A0ABQ9RD41</accession>
<dbReference type="EMBL" id="MLFU01000016">
    <property type="protein sequence ID" value="KAK1501397.1"/>
    <property type="molecule type" value="Genomic_DNA"/>
</dbReference>
<comment type="caution">
    <text evidence="2">The sequence shown here is derived from an EMBL/GenBank/DDBJ whole genome shotgun (WGS) entry which is preliminary data.</text>
</comment>
<name>A0ABQ9RD41_9PEZI</name>
<dbReference type="GeneID" id="85406390"/>
<proteinExistence type="predicted"/>
<evidence type="ECO:0000313" key="3">
    <source>
        <dbReference type="Proteomes" id="UP001227543"/>
    </source>
</evidence>
<reference evidence="2 3" key="1">
    <citation type="submission" date="2016-10" db="EMBL/GenBank/DDBJ databases">
        <title>The genome sequence of Colletotrichum fioriniae PJ7.</title>
        <authorList>
            <person name="Baroncelli R."/>
        </authorList>
    </citation>
    <scope>NUCLEOTIDE SEQUENCE [LARGE SCALE GENOMIC DNA]</scope>
    <source>
        <strain evidence="2 3">Tom-12</strain>
    </source>
</reference>
<evidence type="ECO:0000313" key="2">
    <source>
        <dbReference type="EMBL" id="KAK1501397.1"/>
    </source>
</evidence>
<protein>
    <submittedName>
        <fullName evidence="2">Uncharacterized protein</fullName>
    </submittedName>
</protein>
<feature type="region of interest" description="Disordered" evidence="1">
    <location>
        <begin position="1"/>
        <end position="20"/>
    </location>
</feature>
<sequence length="168" mass="18708">MPRALNPEPDGTIKPRVPRLLSNSSPSWPRAYLITLPRSAWVDLLALAGERWARFLVRMGRAELRCTLYRATSAMAPTNAPLGIQVEVSVEQIKGNGSRREGRLVKKAPLTPDQAICSRIQQRHQPTSAACTGLFDTLVPIRTPYIPYCFPHNPRTKGTWLDVLDLPG</sequence>
<keyword evidence="3" id="KW-1185">Reference proteome</keyword>
<dbReference type="Proteomes" id="UP001227543">
    <property type="component" value="Unassembled WGS sequence"/>
</dbReference>
<organism evidence="2 3">
    <name type="scientific">Colletotrichum tamarilloi</name>
    <dbReference type="NCBI Taxonomy" id="1209934"/>
    <lineage>
        <taxon>Eukaryota</taxon>
        <taxon>Fungi</taxon>
        <taxon>Dikarya</taxon>
        <taxon>Ascomycota</taxon>
        <taxon>Pezizomycotina</taxon>
        <taxon>Sordariomycetes</taxon>
        <taxon>Hypocreomycetidae</taxon>
        <taxon>Glomerellales</taxon>
        <taxon>Glomerellaceae</taxon>
        <taxon>Colletotrichum</taxon>
        <taxon>Colletotrichum acutatum species complex</taxon>
    </lineage>
</organism>